<reference evidence="3" key="1">
    <citation type="journal article" date="2014" name="Science">
        <title>Ancient hybridizations among the ancestral genomes of bread wheat.</title>
        <authorList>
            <consortium name="International Wheat Genome Sequencing Consortium,"/>
            <person name="Marcussen T."/>
            <person name="Sandve S.R."/>
            <person name="Heier L."/>
            <person name="Spannagl M."/>
            <person name="Pfeifer M."/>
            <person name="Jakobsen K.S."/>
            <person name="Wulff B.B."/>
            <person name="Steuernagel B."/>
            <person name="Mayer K.F."/>
            <person name="Olsen O.A."/>
        </authorList>
    </citation>
    <scope>NUCLEOTIDE SEQUENCE [LARGE SCALE GENOMIC DNA]</scope>
    <source>
        <strain evidence="3">cv. AL8/78</strain>
    </source>
</reference>
<evidence type="ECO:0000313" key="2">
    <source>
        <dbReference type="EnsemblPlants" id="AET7Gv21026100.9"/>
    </source>
</evidence>
<protein>
    <submittedName>
        <fullName evidence="2">Uncharacterized protein</fullName>
    </submittedName>
</protein>
<keyword evidence="1" id="KW-0472">Membrane</keyword>
<keyword evidence="3" id="KW-1185">Reference proteome</keyword>
<evidence type="ECO:0000313" key="3">
    <source>
        <dbReference type="Proteomes" id="UP000015105"/>
    </source>
</evidence>
<dbReference type="Gramene" id="AET7Gv21026100.9">
    <property type="protein sequence ID" value="AET7Gv21026100.9"/>
    <property type="gene ID" value="AET7Gv21026100"/>
</dbReference>
<name>A0A453SQA1_AEGTS</name>
<reference evidence="2" key="5">
    <citation type="journal article" date="2021" name="G3 (Bethesda)">
        <title>Aegilops tauschii genome assembly Aet v5.0 features greater sequence contiguity and improved annotation.</title>
        <authorList>
            <person name="Wang L."/>
            <person name="Zhu T."/>
            <person name="Rodriguez J.C."/>
            <person name="Deal K.R."/>
            <person name="Dubcovsky J."/>
            <person name="McGuire P.E."/>
            <person name="Lux T."/>
            <person name="Spannagl M."/>
            <person name="Mayer K.F.X."/>
            <person name="Baldrich P."/>
            <person name="Meyers B.C."/>
            <person name="Huo N."/>
            <person name="Gu Y.Q."/>
            <person name="Zhou H."/>
            <person name="Devos K.M."/>
            <person name="Bennetzen J.L."/>
            <person name="Unver T."/>
            <person name="Budak H."/>
            <person name="Gulick P.J."/>
            <person name="Galiba G."/>
            <person name="Kalapos B."/>
            <person name="Nelson D.R."/>
            <person name="Li P."/>
            <person name="You F.M."/>
            <person name="Luo M.C."/>
            <person name="Dvorak J."/>
        </authorList>
    </citation>
    <scope>NUCLEOTIDE SEQUENCE [LARGE SCALE GENOMIC DNA]</scope>
    <source>
        <strain evidence="2">cv. AL8/78</strain>
    </source>
</reference>
<organism evidence="2 3">
    <name type="scientific">Aegilops tauschii subsp. strangulata</name>
    <name type="common">Goatgrass</name>
    <dbReference type="NCBI Taxonomy" id="200361"/>
    <lineage>
        <taxon>Eukaryota</taxon>
        <taxon>Viridiplantae</taxon>
        <taxon>Streptophyta</taxon>
        <taxon>Embryophyta</taxon>
        <taxon>Tracheophyta</taxon>
        <taxon>Spermatophyta</taxon>
        <taxon>Magnoliopsida</taxon>
        <taxon>Liliopsida</taxon>
        <taxon>Poales</taxon>
        <taxon>Poaceae</taxon>
        <taxon>BOP clade</taxon>
        <taxon>Pooideae</taxon>
        <taxon>Triticodae</taxon>
        <taxon>Triticeae</taxon>
        <taxon>Triticinae</taxon>
        <taxon>Aegilops</taxon>
    </lineage>
</organism>
<dbReference type="Proteomes" id="UP000015105">
    <property type="component" value="Chromosome 7D"/>
</dbReference>
<dbReference type="EnsemblPlants" id="AET7Gv21026100.9">
    <property type="protein sequence ID" value="AET7Gv21026100.9"/>
    <property type="gene ID" value="AET7Gv21026100"/>
</dbReference>
<dbReference type="AlphaFoldDB" id="A0A453SQA1"/>
<feature type="transmembrane region" description="Helical" evidence="1">
    <location>
        <begin position="15"/>
        <end position="34"/>
    </location>
</feature>
<reference evidence="2" key="4">
    <citation type="submission" date="2019-03" db="UniProtKB">
        <authorList>
            <consortium name="EnsemblPlants"/>
        </authorList>
    </citation>
    <scope>IDENTIFICATION</scope>
</reference>
<sequence>AEAEVGTTMTGTTGIVLQIGLILDLGHRMMVLGIPKGIYVYNYLHLHVYFLVMVSLLGFWTLLFFLLGTCRNRQCCKIICKLSLLLCS</sequence>
<keyword evidence="1" id="KW-1133">Transmembrane helix</keyword>
<evidence type="ECO:0000256" key="1">
    <source>
        <dbReference type="SAM" id="Phobius"/>
    </source>
</evidence>
<proteinExistence type="predicted"/>
<keyword evidence="1" id="KW-0812">Transmembrane</keyword>
<accession>A0A453SQA1</accession>
<feature type="transmembrane region" description="Helical" evidence="1">
    <location>
        <begin position="46"/>
        <end position="67"/>
    </location>
</feature>
<reference evidence="2" key="3">
    <citation type="journal article" date="2017" name="Nature">
        <title>Genome sequence of the progenitor of the wheat D genome Aegilops tauschii.</title>
        <authorList>
            <person name="Luo M.C."/>
            <person name="Gu Y.Q."/>
            <person name="Puiu D."/>
            <person name="Wang H."/>
            <person name="Twardziok S.O."/>
            <person name="Deal K.R."/>
            <person name="Huo N."/>
            <person name="Zhu T."/>
            <person name="Wang L."/>
            <person name="Wang Y."/>
            <person name="McGuire P.E."/>
            <person name="Liu S."/>
            <person name="Long H."/>
            <person name="Ramasamy R.K."/>
            <person name="Rodriguez J.C."/>
            <person name="Van S.L."/>
            <person name="Yuan L."/>
            <person name="Wang Z."/>
            <person name="Xia Z."/>
            <person name="Xiao L."/>
            <person name="Anderson O.D."/>
            <person name="Ouyang S."/>
            <person name="Liang Y."/>
            <person name="Zimin A.V."/>
            <person name="Pertea G."/>
            <person name="Qi P."/>
            <person name="Bennetzen J.L."/>
            <person name="Dai X."/>
            <person name="Dawson M.W."/>
            <person name="Muller H.G."/>
            <person name="Kugler K."/>
            <person name="Rivarola-Duarte L."/>
            <person name="Spannagl M."/>
            <person name="Mayer K.F.X."/>
            <person name="Lu F.H."/>
            <person name="Bevan M.W."/>
            <person name="Leroy P."/>
            <person name="Li P."/>
            <person name="You F.M."/>
            <person name="Sun Q."/>
            <person name="Liu Z."/>
            <person name="Lyons E."/>
            <person name="Wicker T."/>
            <person name="Salzberg S.L."/>
            <person name="Devos K.M."/>
            <person name="Dvorak J."/>
        </authorList>
    </citation>
    <scope>NUCLEOTIDE SEQUENCE [LARGE SCALE GENOMIC DNA]</scope>
    <source>
        <strain evidence="2">cv. AL8/78</strain>
    </source>
</reference>
<reference evidence="3" key="2">
    <citation type="journal article" date="2017" name="Nat. Plants">
        <title>The Aegilops tauschii genome reveals multiple impacts of transposons.</title>
        <authorList>
            <person name="Zhao G."/>
            <person name="Zou C."/>
            <person name="Li K."/>
            <person name="Wang K."/>
            <person name="Li T."/>
            <person name="Gao L."/>
            <person name="Zhang X."/>
            <person name="Wang H."/>
            <person name="Yang Z."/>
            <person name="Liu X."/>
            <person name="Jiang W."/>
            <person name="Mao L."/>
            <person name="Kong X."/>
            <person name="Jiao Y."/>
            <person name="Jia J."/>
        </authorList>
    </citation>
    <scope>NUCLEOTIDE SEQUENCE [LARGE SCALE GENOMIC DNA]</scope>
    <source>
        <strain evidence="3">cv. AL8/78</strain>
    </source>
</reference>